<feature type="compositionally biased region" description="Basic and acidic residues" evidence="1">
    <location>
        <begin position="1589"/>
        <end position="1599"/>
    </location>
</feature>
<feature type="compositionally biased region" description="Basic and acidic residues" evidence="1">
    <location>
        <begin position="391"/>
        <end position="406"/>
    </location>
</feature>
<name>A0A9W7GAB4_9STRA</name>
<feature type="region of interest" description="Disordered" evidence="1">
    <location>
        <begin position="342"/>
        <end position="367"/>
    </location>
</feature>
<feature type="compositionally biased region" description="Basic residues" evidence="1">
    <location>
        <begin position="1535"/>
        <end position="1544"/>
    </location>
</feature>
<feature type="compositionally biased region" description="Basic and acidic residues" evidence="1">
    <location>
        <begin position="483"/>
        <end position="515"/>
    </location>
</feature>
<feature type="compositionally biased region" description="Low complexity" evidence="1">
    <location>
        <begin position="625"/>
        <end position="634"/>
    </location>
</feature>
<feature type="compositionally biased region" description="Gly residues" evidence="1">
    <location>
        <begin position="1304"/>
        <end position="1319"/>
    </location>
</feature>
<feature type="compositionally biased region" description="Basic and acidic residues" evidence="1">
    <location>
        <begin position="156"/>
        <end position="199"/>
    </location>
</feature>
<comment type="caution">
    <text evidence="2">The sequence shown here is derived from an EMBL/GenBank/DDBJ whole genome shotgun (WGS) entry which is preliminary data.</text>
</comment>
<feature type="compositionally biased region" description="Low complexity" evidence="1">
    <location>
        <begin position="119"/>
        <end position="136"/>
    </location>
</feature>
<feature type="region of interest" description="Disordered" evidence="1">
    <location>
        <begin position="1139"/>
        <end position="1158"/>
    </location>
</feature>
<feature type="compositionally biased region" description="Basic residues" evidence="1">
    <location>
        <begin position="577"/>
        <end position="593"/>
    </location>
</feature>
<dbReference type="Proteomes" id="UP001165065">
    <property type="component" value="Unassembled WGS sequence"/>
</dbReference>
<feature type="region of interest" description="Disordered" evidence="1">
    <location>
        <begin position="1574"/>
        <end position="1599"/>
    </location>
</feature>
<feature type="compositionally biased region" description="Basic and acidic residues" evidence="1">
    <location>
        <begin position="1519"/>
        <end position="1534"/>
    </location>
</feature>
<sequence length="1599" mass="176846">MSDTYSDDDDFESSPVQSSPEVVSGKSDIGIISPDAPISDLLAAAKASMASLKSELGDFDVSNLNEKSPPPSPTENEGGIGNAAVRLVSPDPPLAPLRRDGWIAASRGCGEESKVPATSSIPMSLALPSSAPGLSSEITKIRKKNAPSISFAPPSHVDRVIPKKPRPKEPVTKKGKREAREREREDRETRRYKPSDVDPVRQGLMSRWGGDAFVSVPKVEINEVDLKGTSFAPPPAVDRVEVRERKERGPITKRGVRLKEERDKGGNRDNELINIVPIDTAEFTKRPNGGKFGGAKRECLPVQFKDKTWYRKMEEIEDMQIDKGVGEEAFKAVQKRVIGGVIPSASSSTIRPPSPSPPPPVSGSSSSGVVFDVLSKFKNTTRNVRITGRRNPTDGKRRRDTHKIETETPGPGAYFKAPISNVTSEGGVRKSVKHTMRPEASAIMRVRKTEGAGIGPGYYEVEKADGILYGGGGKGVVMKKRKEEQVDDGLRREGEKIRREKGEEGGYEWKVKVEDTGDWGEEYYSSSNNSSSSESDESSSSGTEGSSDGGRRRRRVWGSSESLTSSSDDDDGGSSFVRRKRKRKVRMRRHLGSKGRSSEEDEEDDEEEDGYGYDNGGRRMKTSKNTRSTSSSTNVGKGHKTSHRSGVMTKVTYGVYKGFFLKASSIPSGWRRLTCIEARKRRKELVNRVGGEDVYHLMDGRIMGKDRGGKVEEGEWDTWGVKRKFEEEIGEEEEEEESKGGEDDDKSYLGSSVGGGRSRSRRSERVKAEMIKDRSNCGWVLLCTDEGKVAGKGKGWKTEGAGVTWKNRKVLAERKAERVKEGEVGVGSYRVNYETIEKGVKGATNFEREKLARDREKERVGRKEGLRVRKAEEIMAEERRGVYLKTQLPKKWVKDGKEEEEEEGGGGVVEMTKPVFSYVDPTPLPRQALEARRLSKLAESRRDVYLSTNLHKDWKEKKEGEVGGMDKQVGRDGFKAVLGEDGEIVIVRVPFGERDKGREEDDELGPGKYEPFIDEWKKMKDDEGPGIMEVQTGRGNNVGPFGERQRDAEEEDIRERGREGDRLELDVEGAEDRLRKSVRNVVFGTEGIDDWEGEERMGEGGVMEGDVLELEVDGRVGRRGKEREGKGVVAWDKLTGREDGMGGAGAGEETESYGMDVGGDKDGDNLILDVEGAVRKMEGSVKGGVIGDAVRWLKEKEIEDDGDGDRDGDYNTNLSPVREKRIWSTNWSKMIGRNDAEEDDMILQKMENKADIDHEYQTYKHIDERINNNIDAAIKEGKISGKYRINGVSLWGKSTVERWKEESGGGGEGESGVEGGGGVSNDEQNTNQGQVKWDIGKKRVLGMVNMDLTTGRSNNSTSTAVNTTTVDDIGVELNPIKEGDVLDLEDVVSRGGRVGVRGNMVGGSISKQSERWKDKLEDDEGGGGTKAVEDITGKGRFGTYKIGNTLEFGKGEGRGTSDFGTSSQRVDDLGVLLGGSEEQTLLLDVKRSGVEKREGKGGGIIVLSRRERLDKMREDFKAKERARVRKDEDEIKERRRERRERRKKREEEDRIIKEEIEKRKGREEMEVMEGIVDGMNGLDVGMGGGGGEGEGKEDTDGIM</sequence>
<feature type="compositionally biased region" description="Acidic residues" evidence="1">
    <location>
        <begin position="728"/>
        <end position="745"/>
    </location>
</feature>
<evidence type="ECO:0000313" key="2">
    <source>
        <dbReference type="EMBL" id="GMI39744.1"/>
    </source>
</evidence>
<evidence type="ECO:0000313" key="3">
    <source>
        <dbReference type="Proteomes" id="UP001165065"/>
    </source>
</evidence>
<feature type="compositionally biased region" description="Basic and acidic residues" evidence="1">
    <location>
        <begin position="1043"/>
        <end position="1063"/>
    </location>
</feature>
<feature type="region of interest" description="Disordered" evidence="1">
    <location>
        <begin position="112"/>
        <end position="203"/>
    </location>
</feature>
<protein>
    <submittedName>
        <fullName evidence="2">Uncharacterized protein</fullName>
    </submittedName>
</protein>
<feature type="region of interest" description="Disordered" evidence="1">
    <location>
        <begin position="386"/>
        <end position="414"/>
    </location>
</feature>
<feature type="compositionally biased region" description="Pro residues" evidence="1">
    <location>
        <begin position="352"/>
        <end position="361"/>
    </location>
</feature>
<feature type="region of interest" description="Disordered" evidence="1">
    <location>
        <begin position="1299"/>
        <end position="1332"/>
    </location>
</feature>
<feature type="region of interest" description="Disordered" evidence="1">
    <location>
        <begin position="1"/>
        <end position="30"/>
    </location>
</feature>
<feature type="region of interest" description="Disordered" evidence="1">
    <location>
        <begin position="727"/>
        <end position="767"/>
    </location>
</feature>
<organism evidence="2 3">
    <name type="scientific">Triparma columacea</name>
    <dbReference type="NCBI Taxonomy" id="722753"/>
    <lineage>
        <taxon>Eukaryota</taxon>
        <taxon>Sar</taxon>
        <taxon>Stramenopiles</taxon>
        <taxon>Ochrophyta</taxon>
        <taxon>Bolidophyceae</taxon>
        <taxon>Parmales</taxon>
        <taxon>Triparmaceae</taxon>
        <taxon>Triparma</taxon>
    </lineage>
</organism>
<feature type="region of interest" description="Disordered" evidence="1">
    <location>
        <begin position="1519"/>
        <end position="1557"/>
    </location>
</feature>
<keyword evidence="3" id="KW-1185">Reference proteome</keyword>
<gene>
    <name evidence="2" type="ORF">TrCOL_g6006</name>
</gene>
<feature type="compositionally biased region" description="Basic and acidic residues" evidence="1">
    <location>
        <begin position="238"/>
        <end position="250"/>
    </location>
</feature>
<feature type="region of interest" description="Disordered" evidence="1">
    <location>
        <begin position="228"/>
        <end position="271"/>
    </location>
</feature>
<feature type="compositionally biased region" description="Acidic residues" evidence="1">
    <location>
        <begin position="599"/>
        <end position="611"/>
    </location>
</feature>
<feature type="region of interest" description="Disordered" evidence="1">
    <location>
        <begin position="1399"/>
        <end position="1430"/>
    </location>
</feature>
<dbReference type="EMBL" id="BRYA01000110">
    <property type="protein sequence ID" value="GMI39744.1"/>
    <property type="molecule type" value="Genomic_DNA"/>
</dbReference>
<feature type="compositionally biased region" description="Basic and acidic residues" evidence="1">
    <location>
        <begin position="257"/>
        <end position="271"/>
    </location>
</feature>
<reference evidence="3" key="1">
    <citation type="journal article" date="2023" name="Commun. Biol.">
        <title>Genome analysis of Parmales, the sister group of diatoms, reveals the evolutionary specialization of diatoms from phago-mixotrophs to photoautotrophs.</title>
        <authorList>
            <person name="Ban H."/>
            <person name="Sato S."/>
            <person name="Yoshikawa S."/>
            <person name="Yamada K."/>
            <person name="Nakamura Y."/>
            <person name="Ichinomiya M."/>
            <person name="Sato N."/>
            <person name="Blanc-Mathieu R."/>
            <person name="Endo H."/>
            <person name="Kuwata A."/>
            <person name="Ogata H."/>
        </authorList>
    </citation>
    <scope>NUCLEOTIDE SEQUENCE [LARGE SCALE GENOMIC DNA]</scope>
</reference>
<feature type="compositionally biased region" description="Acidic residues" evidence="1">
    <location>
        <begin position="1"/>
        <end position="12"/>
    </location>
</feature>
<proteinExistence type="predicted"/>
<feature type="compositionally biased region" description="Polar residues" evidence="1">
    <location>
        <begin position="1321"/>
        <end position="1330"/>
    </location>
</feature>
<feature type="compositionally biased region" description="Basic and acidic residues" evidence="1">
    <location>
        <begin position="1545"/>
        <end position="1557"/>
    </location>
</feature>
<accession>A0A9W7GAB4</accession>
<feature type="compositionally biased region" description="Low complexity" evidence="1">
    <location>
        <begin position="557"/>
        <end position="566"/>
    </location>
</feature>
<feature type="compositionally biased region" description="Low complexity" evidence="1">
    <location>
        <begin position="13"/>
        <end position="24"/>
    </location>
</feature>
<dbReference type="OrthoDB" id="206575at2759"/>
<feature type="region of interest" description="Disordered" evidence="1">
    <location>
        <begin position="483"/>
        <end position="645"/>
    </location>
</feature>
<feature type="compositionally biased region" description="Low complexity" evidence="1">
    <location>
        <begin position="522"/>
        <end position="546"/>
    </location>
</feature>
<feature type="region of interest" description="Disordered" evidence="1">
    <location>
        <begin position="1028"/>
        <end position="1063"/>
    </location>
</feature>
<feature type="region of interest" description="Disordered" evidence="1">
    <location>
        <begin position="58"/>
        <end position="94"/>
    </location>
</feature>
<evidence type="ECO:0000256" key="1">
    <source>
        <dbReference type="SAM" id="MobiDB-lite"/>
    </source>
</evidence>